<comment type="caution">
    <text evidence="1">The sequence shown here is derived from an EMBL/GenBank/DDBJ whole genome shotgun (WGS) entry which is preliminary data.</text>
</comment>
<gene>
    <name evidence="1" type="ORF">RDB_LOCUS70565</name>
</gene>
<proteinExistence type="predicted"/>
<reference evidence="1" key="1">
    <citation type="submission" date="2021-01" db="EMBL/GenBank/DDBJ databases">
        <authorList>
            <person name="Kaushik A."/>
        </authorList>
    </citation>
    <scope>NUCLEOTIDE SEQUENCE</scope>
    <source>
        <strain evidence="1">AG3-1AP</strain>
    </source>
</reference>
<protein>
    <submittedName>
        <fullName evidence="1">Uncharacterized protein</fullName>
    </submittedName>
</protein>
<dbReference type="AlphaFoldDB" id="A0A8H3GLL0"/>
<sequence>MSFIMDYNIHIDPQRDGAQPGPHKLHEDVPFDAAGFNAAVLGAIEQYKSLSADDPPPFDTNDELTPDEHILLYLVIRTFIPESQMDESTCDRHLKLRQNRLLPGALRTAYTSHNYASLLSLDAMPDHVKERASKQGQDTTLSTSGGLQDLQHSPALSFRSLFKAPYIGDTAKLLIETLNHEREMYLQNNAVDNPYSWSLSVVQASGMGKSRMVEEAGKTVFTFPINIRQEAETGKKAYPSPDNKIRQFFKERVNSNDKTQQADYMLLLREMFIRALAIVDAYFPGLTGADLALAWANYLAEGETDLEPGHHRRQFYDKVVGKVNEK</sequence>
<dbReference type="EMBL" id="CAJMWV010002129">
    <property type="protein sequence ID" value="CAE6455291.1"/>
    <property type="molecule type" value="Genomic_DNA"/>
</dbReference>
<evidence type="ECO:0000313" key="2">
    <source>
        <dbReference type="Proteomes" id="UP000663831"/>
    </source>
</evidence>
<organism evidence="1 2">
    <name type="scientific">Rhizoctonia solani</name>
    <dbReference type="NCBI Taxonomy" id="456999"/>
    <lineage>
        <taxon>Eukaryota</taxon>
        <taxon>Fungi</taxon>
        <taxon>Dikarya</taxon>
        <taxon>Basidiomycota</taxon>
        <taxon>Agaricomycotina</taxon>
        <taxon>Agaricomycetes</taxon>
        <taxon>Cantharellales</taxon>
        <taxon>Ceratobasidiaceae</taxon>
        <taxon>Rhizoctonia</taxon>
    </lineage>
</organism>
<feature type="non-terminal residue" evidence="1">
    <location>
        <position position="1"/>
    </location>
</feature>
<dbReference type="Proteomes" id="UP000663831">
    <property type="component" value="Unassembled WGS sequence"/>
</dbReference>
<evidence type="ECO:0000313" key="1">
    <source>
        <dbReference type="EMBL" id="CAE6455291.1"/>
    </source>
</evidence>
<accession>A0A8H3GLL0</accession>
<name>A0A8H3GLL0_9AGAM</name>